<evidence type="ECO:0000313" key="4">
    <source>
        <dbReference type="Proteomes" id="UP000629468"/>
    </source>
</evidence>
<dbReference type="PANTHER" id="PTHR40465:SF1">
    <property type="entry name" value="DUF6534 DOMAIN-CONTAINING PROTEIN"/>
    <property type="match status" value="1"/>
</dbReference>
<feature type="transmembrane region" description="Helical" evidence="1">
    <location>
        <begin position="12"/>
        <end position="34"/>
    </location>
</feature>
<feature type="transmembrane region" description="Helical" evidence="1">
    <location>
        <begin position="46"/>
        <end position="73"/>
    </location>
</feature>
<reference evidence="3 4" key="1">
    <citation type="journal article" name="Sci. Rep.">
        <title>Telomere-to-telomere assembled and centromere annotated genomes of the two main subspecies of the button mushroom Agaricus bisporus reveal especially polymorphic chromosome ends.</title>
        <authorList>
            <person name="Sonnenberg A.S.M."/>
            <person name="Sedaghat-Telgerd N."/>
            <person name="Lavrijssen B."/>
            <person name="Ohm R.A."/>
            <person name="Hendrickx P.M."/>
            <person name="Scholtmeijer K."/>
            <person name="Baars J.J.P."/>
            <person name="van Peer A."/>
        </authorList>
    </citation>
    <scope>NUCLEOTIDE SEQUENCE [LARGE SCALE GENOMIC DNA]</scope>
    <source>
        <strain evidence="3 4">H119_p4</strain>
    </source>
</reference>
<dbReference type="AlphaFoldDB" id="A0A8H7C8W4"/>
<name>A0A8H7C8W4_AGABI</name>
<accession>A0A8H7C8W4</accession>
<feature type="domain" description="DUF6534" evidence="2">
    <location>
        <begin position="163"/>
        <end position="238"/>
    </location>
</feature>
<keyword evidence="1" id="KW-0812">Transmembrane</keyword>
<dbReference type="PANTHER" id="PTHR40465">
    <property type="entry name" value="CHROMOSOME 1, WHOLE GENOME SHOTGUN SEQUENCE"/>
    <property type="match status" value="1"/>
</dbReference>
<feature type="transmembrane region" description="Helical" evidence="1">
    <location>
        <begin position="231"/>
        <end position="249"/>
    </location>
</feature>
<organism evidence="3 4">
    <name type="scientific">Agaricus bisporus var. burnettii</name>
    <dbReference type="NCBI Taxonomy" id="192524"/>
    <lineage>
        <taxon>Eukaryota</taxon>
        <taxon>Fungi</taxon>
        <taxon>Dikarya</taxon>
        <taxon>Basidiomycota</taxon>
        <taxon>Agaricomycotina</taxon>
        <taxon>Agaricomycetes</taxon>
        <taxon>Agaricomycetidae</taxon>
        <taxon>Agaricales</taxon>
        <taxon>Agaricineae</taxon>
        <taxon>Agaricaceae</taxon>
        <taxon>Agaricus</taxon>
    </lineage>
</organism>
<feature type="transmembrane region" description="Helical" evidence="1">
    <location>
        <begin position="85"/>
        <end position="105"/>
    </location>
</feature>
<keyword evidence="1" id="KW-0472">Membrane</keyword>
<evidence type="ECO:0000256" key="1">
    <source>
        <dbReference type="SAM" id="Phobius"/>
    </source>
</evidence>
<dbReference type="EMBL" id="JABXXO010000009">
    <property type="protein sequence ID" value="KAF7770712.1"/>
    <property type="molecule type" value="Genomic_DNA"/>
</dbReference>
<dbReference type="Pfam" id="PF20152">
    <property type="entry name" value="DUF6534"/>
    <property type="match status" value="1"/>
</dbReference>
<comment type="caution">
    <text evidence="3">The sequence shown here is derived from an EMBL/GenBank/DDBJ whole genome shotgun (WGS) entry which is preliminary data.</text>
</comment>
<keyword evidence="1" id="KW-1133">Transmembrane helix</keyword>
<feature type="transmembrane region" description="Helical" evidence="1">
    <location>
        <begin position="190"/>
        <end position="211"/>
    </location>
</feature>
<gene>
    <name evidence="3" type="ORF">Agabi119p4_6686</name>
</gene>
<dbReference type="Proteomes" id="UP000629468">
    <property type="component" value="Unassembled WGS sequence"/>
</dbReference>
<feature type="transmembrane region" description="Helical" evidence="1">
    <location>
        <begin position="155"/>
        <end position="178"/>
    </location>
</feature>
<dbReference type="InterPro" id="IPR045339">
    <property type="entry name" value="DUF6534"/>
</dbReference>
<proteinExistence type="predicted"/>
<protein>
    <recommendedName>
        <fullName evidence="2">DUF6534 domain-containing protein</fullName>
    </recommendedName>
</protein>
<evidence type="ECO:0000313" key="3">
    <source>
        <dbReference type="EMBL" id="KAF7770712.1"/>
    </source>
</evidence>
<feature type="transmembrane region" description="Helical" evidence="1">
    <location>
        <begin position="117"/>
        <end position="143"/>
    </location>
</feature>
<evidence type="ECO:0000259" key="2">
    <source>
        <dbReference type="Pfam" id="PF20152"/>
    </source>
</evidence>
<sequence>MAGPAEDFHGPMLIGTVFNLLLFGVMIAQVYFYFTSYARDRLFLKLFVLALFVVDATNSVFNVVFIYVCLVLHFGDADYLKVTNWQFATGPTLTAVIALMVQLFFTWRVYVLTRNRLLVVIVGLLALASAVCGCLTTWEVIAIPQFARFQNFRGIVIVWLAAAACADIMITIILVWHLGSDMVVDRIIRLTVQTGLATSIVATVDLTLYLASTSGIHLLFNFALCKLYSNSLMSSLNSHNLIILIILIIRRMAHDVFTSRPSRERPQTILNFRSPPRPAETI</sequence>